<evidence type="ECO:0000313" key="3">
    <source>
        <dbReference type="Proteomes" id="UP001597110"/>
    </source>
</evidence>
<sequence>MRKSTSILLLLFSASLVGVGLMMAWRDNQRESLLTRTDGWVAGYREVGIGRGRPQRKRFFPRVEFATSDGASHAFESNVALSAMKYGVGQRVTVLYDSRSETPGAHAEIEGVGLKMPFVIYYIAFGIGLIGAIGAYRSTRPGRKSKLSK</sequence>
<feature type="transmembrane region" description="Helical" evidence="1">
    <location>
        <begin position="7"/>
        <end position="25"/>
    </location>
</feature>
<name>A0ABW2YDC5_9GAMM</name>
<feature type="transmembrane region" description="Helical" evidence="1">
    <location>
        <begin position="118"/>
        <end position="136"/>
    </location>
</feature>
<evidence type="ECO:0000313" key="2">
    <source>
        <dbReference type="EMBL" id="MFD0725646.1"/>
    </source>
</evidence>
<comment type="caution">
    <text evidence="2">The sequence shown here is derived from an EMBL/GenBank/DDBJ whole genome shotgun (WGS) entry which is preliminary data.</text>
</comment>
<protein>
    <submittedName>
        <fullName evidence="2">DUF3592 domain-containing protein</fullName>
    </submittedName>
</protein>
<keyword evidence="3" id="KW-1185">Reference proteome</keyword>
<keyword evidence="1" id="KW-0812">Transmembrane</keyword>
<dbReference type="RefSeq" id="WP_386823234.1">
    <property type="nucleotide sequence ID" value="NZ_JBHTIF010000001.1"/>
</dbReference>
<proteinExistence type="predicted"/>
<organism evidence="2 3">
    <name type="scientific">Lysobacter brunescens</name>
    <dbReference type="NCBI Taxonomy" id="262323"/>
    <lineage>
        <taxon>Bacteria</taxon>
        <taxon>Pseudomonadati</taxon>
        <taxon>Pseudomonadota</taxon>
        <taxon>Gammaproteobacteria</taxon>
        <taxon>Lysobacterales</taxon>
        <taxon>Lysobacteraceae</taxon>
        <taxon>Lysobacter</taxon>
    </lineage>
</organism>
<dbReference type="EMBL" id="JBHTIF010000001">
    <property type="protein sequence ID" value="MFD0725646.1"/>
    <property type="molecule type" value="Genomic_DNA"/>
</dbReference>
<gene>
    <name evidence="2" type="ORF">ACFQ0E_08540</name>
</gene>
<reference evidence="3" key="1">
    <citation type="journal article" date="2019" name="Int. J. Syst. Evol. Microbiol.">
        <title>The Global Catalogue of Microorganisms (GCM) 10K type strain sequencing project: providing services to taxonomists for standard genome sequencing and annotation.</title>
        <authorList>
            <consortium name="The Broad Institute Genomics Platform"/>
            <consortium name="The Broad Institute Genome Sequencing Center for Infectious Disease"/>
            <person name="Wu L."/>
            <person name="Ma J."/>
        </authorList>
    </citation>
    <scope>NUCLEOTIDE SEQUENCE [LARGE SCALE GENOMIC DNA]</scope>
    <source>
        <strain evidence="3">CCUG 55585</strain>
    </source>
</reference>
<dbReference type="Proteomes" id="UP001597110">
    <property type="component" value="Unassembled WGS sequence"/>
</dbReference>
<keyword evidence="1" id="KW-0472">Membrane</keyword>
<accession>A0ABW2YDC5</accession>
<keyword evidence="1" id="KW-1133">Transmembrane helix</keyword>
<evidence type="ECO:0000256" key="1">
    <source>
        <dbReference type="SAM" id="Phobius"/>
    </source>
</evidence>